<keyword evidence="2" id="KW-1185">Reference proteome</keyword>
<name>A0A5B0GX08_9BURK</name>
<organism evidence="1 2">
    <name type="scientific">Paraburkholderia panacisoli</name>
    <dbReference type="NCBI Taxonomy" id="2603818"/>
    <lineage>
        <taxon>Bacteria</taxon>
        <taxon>Pseudomonadati</taxon>
        <taxon>Pseudomonadota</taxon>
        <taxon>Betaproteobacteria</taxon>
        <taxon>Burkholderiales</taxon>
        <taxon>Burkholderiaceae</taxon>
        <taxon>Paraburkholderia</taxon>
    </lineage>
</organism>
<evidence type="ECO:0000313" key="2">
    <source>
        <dbReference type="Proteomes" id="UP000325273"/>
    </source>
</evidence>
<dbReference type="EMBL" id="VTUZ01000017">
    <property type="protein sequence ID" value="KAA1007342.1"/>
    <property type="molecule type" value="Genomic_DNA"/>
</dbReference>
<dbReference type="AlphaFoldDB" id="A0A5B0GX08"/>
<comment type="caution">
    <text evidence="1">The sequence shown here is derived from an EMBL/GenBank/DDBJ whole genome shotgun (WGS) entry which is preliminary data.</text>
</comment>
<gene>
    <name evidence="1" type="ORF">FVF58_24785</name>
</gene>
<protein>
    <submittedName>
        <fullName evidence="1">Uncharacterized protein</fullName>
    </submittedName>
</protein>
<accession>A0A5B0GX08</accession>
<dbReference type="RefSeq" id="WP_149672467.1">
    <property type="nucleotide sequence ID" value="NZ_VTUZ01000017.1"/>
</dbReference>
<proteinExistence type="predicted"/>
<sequence length="78" mass="8448">MAGLFAAPRRASKNHLVLRECCVFLAQAIDVYQVFMIGLRGASGLPALKLRQSTALQQCNSPRFITCGHAVRSEAACL</sequence>
<evidence type="ECO:0000313" key="1">
    <source>
        <dbReference type="EMBL" id="KAA1007342.1"/>
    </source>
</evidence>
<reference evidence="1 2" key="1">
    <citation type="submission" date="2019-08" db="EMBL/GenBank/DDBJ databases">
        <title>Paraburkholderia sp. DCY113.</title>
        <authorList>
            <person name="Kang J."/>
        </authorList>
    </citation>
    <scope>NUCLEOTIDE SEQUENCE [LARGE SCALE GENOMIC DNA]</scope>
    <source>
        <strain evidence="1 2">DCY113</strain>
    </source>
</reference>
<dbReference type="Proteomes" id="UP000325273">
    <property type="component" value="Unassembled WGS sequence"/>
</dbReference>